<name>A0A7R9LF43_9ACAR</name>
<dbReference type="EMBL" id="OC877958">
    <property type="protein sequence ID" value="CAD7640320.1"/>
    <property type="molecule type" value="Genomic_DNA"/>
</dbReference>
<evidence type="ECO:0000313" key="2">
    <source>
        <dbReference type="EMBL" id="CAD7640320.1"/>
    </source>
</evidence>
<feature type="compositionally biased region" description="Low complexity" evidence="1">
    <location>
        <begin position="204"/>
        <end position="220"/>
    </location>
</feature>
<evidence type="ECO:0000313" key="3">
    <source>
        <dbReference type="Proteomes" id="UP000759131"/>
    </source>
</evidence>
<accession>A0A7R9LF43</accession>
<protein>
    <recommendedName>
        <fullName evidence="4">Coilin</fullName>
    </recommendedName>
</protein>
<evidence type="ECO:0008006" key="4">
    <source>
        <dbReference type="Google" id="ProtNLM"/>
    </source>
</evidence>
<dbReference type="Proteomes" id="UP000759131">
    <property type="component" value="Unassembled WGS sequence"/>
</dbReference>
<gene>
    <name evidence="2" type="ORF">OSB1V03_LOCUS18157</name>
</gene>
<sequence length="237" mass="26540">MMSSSSLSSPPSTVSSIVRFKVAIDGSDGRQPRPPPKATRFLAIEPKDRLFDFKDLKTYIRQRLAIDDDIDVLIDDIVVDDYLSVRIIKSDEVLVVRRLRGSRESVYCQSSPPPSGRRFVSPMASFTQDTRHSIGCQTEELNDDHSAPAISSPSILVTSRLQRAPGNRAKKTVRWVANGSHHMDNDWDQSIAQNDIPSTVEDYNGNNTEDNNEENGSTSDGLHERPKRARKPTARYT</sequence>
<feature type="region of interest" description="Disordered" evidence="1">
    <location>
        <begin position="197"/>
        <end position="237"/>
    </location>
</feature>
<organism evidence="2">
    <name type="scientific">Medioppia subpectinata</name>
    <dbReference type="NCBI Taxonomy" id="1979941"/>
    <lineage>
        <taxon>Eukaryota</taxon>
        <taxon>Metazoa</taxon>
        <taxon>Ecdysozoa</taxon>
        <taxon>Arthropoda</taxon>
        <taxon>Chelicerata</taxon>
        <taxon>Arachnida</taxon>
        <taxon>Acari</taxon>
        <taxon>Acariformes</taxon>
        <taxon>Sarcoptiformes</taxon>
        <taxon>Oribatida</taxon>
        <taxon>Brachypylina</taxon>
        <taxon>Oppioidea</taxon>
        <taxon>Oppiidae</taxon>
        <taxon>Medioppia</taxon>
    </lineage>
</organism>
<dbReference type="EMBL" id="CAJPIZ010023383">
    <property type="protein sequence ID" value="CAG2118205.1"/>
    <property type="molecule type" value="Genomic_DNA"/>
</dbReference>
<evidence type="ECO:0000256" key="1">
    <source>
        <dbReference type="SAM" id="MobiDB-lite"/>
    </source>
</evidence>
<keyword evidence="3" id="KW-1185">Reference proteome</keyword>
<feature type="compositionally biased region" description="Basic residues" evidence="1">
    <location>
        <begin position="225"/>
        <end position="237"/>
    </location>
</feature>
<feature type="non-terminal residue" evidence="2">
    <location>
        <position position="1"/>
    </location>
</feature>
<proteinExistence type="predicted"/>
<reference evidence="2" key="1">
    <citation type="submission" date="2020-11" db="EMBL/GenBank/DDBJ databases">
        <authorList>
            <person name="Tran Van P."/>
        </authorList>
    </citation>
    <scope>NUCLEOTIDE SEQUENCE</scope>
</reference>
<dbReference type="AlphaFoldDB" id="A0A7R9LF43"/>